<evidence type="ECO:0000259" key="2">
    <source>
        <dbReference type="Pfam" id="PF13422"/>
    </source>
</evidence>
<feature type="compositionally biased region" description="Basic residues" evidence="1">
    <location>
        <begin position="1"/>
        <end position="16"/>
    </location>
</feature>
<dbReference type="SUPFAM" id="SSF117281">
    <property type="entry name" value="Kelch motif"/>
    <property type="match status" value="1"/>
</dbReference>
<name>A0A8E2JBQ8_9PEZI</name>
<feature type="compositionally biased region" description="Gly residues" evidence="1">
    <location>
        <begin position="679"/>
        <end position="691"/>
    </location>
</feature>
<feature type="compositionally biased region" description="Polar residues" evidence="1">
    <location>
        <begin position="556"/>
        <end position="569"/>
    </location>
</feature>
<dbReference type="Pfam" id="PF13422">
    <property type="entry name" value="DUF4110"/>
    <property type="match status" value="1"/>
</dbReference>
<dbReference type="EMBL" id="KV745236">
    <property type="protein sequence ID" value="OCK76174.1"/>
    <property type="molecule type" value="Genomic_DNA"/>
</dbReference>
<feature type="region of interest" description="Disordered" evidence="1">
    <location>
        <begin position="660"/>
        <end position="691"/>
    </location>
</feature>
<dbReference type="PANTHER" id="PTHR46063:SF1">
    <property type="entry name" value="KELCH DOMAIN-CONTAINING PROTEIN 4"/>
    <property type="match status" value="1"/>
</dbReference>
<dbReference type="Proteomes" id="UP000250266">
    <property type="component" value="Unassembled WGS sequence"/>
</dbReference>
<dbReference type="PANTHER" id="PTHR46063">
    <property type="entry name" value="KELCH DOMAIN-CONTAINING PROTEIN"/>
    <property type="match status" value="1"/>
</dbReference>
<gene>
    <name evidence="3" type="ORF">K432DRAFT_336159</name>
</gene>
<evidence type="ECO:0000313" key="3">
    <source>
        <dbReference type="EMBL" id="OCK76174.1"/>
    </source>
</evidence>
<keyword evidence="4" id="KW-1185">Reference proteome</keyword>
<dbReference type="InterPro" id="IPR025183">
    <property type="entry name" value="DUF4110"/>
</dbReference>
<organism evidence="3 4">
    <name type="scientific">Lepidopterella palustris CBS 459.81</name>
    <dbReference type="NCBI Taxonomy" id="1314670"/>
    <lineage>
        <taxon>Eukaryota</taxon>
        <taxon>Fungi</taxon>
        <taxon>Dikarya</taxon>
        <taxon>Ascomycota</taxon>
        <taxon>Pezizomycotina</taxon>
        <taxon>Dothideomycetes</taxon>
        <taxon>Pleosporomycetidae</taxon>
        <taxon>Mytilinidiales</taxon>
        <taxon>Argynnaceae</taxon>
        <taxon>Lepidopterella</taxon>
    </lineage>
</organism>
<reference evidence="3 4" key="1">
    <citation type="journal article" date="2016" name="Nat. Commun.">
        <title>Ectomycorrhizal ecology is imprinted in the genome of the dominant symbiotic fungus Cenococcum geophilum.</title>
        <authorList>
            <consortium name="DOE Joint Genome Institute"/>
            <person name="Peter M."/>
            <person name="Kohler A."/>
            <person name="Ohm R.A."/>
            <person name="Kuo A."/>
            <person name="Krutzmann J."/>
            <person name="Morin E."/>
            <person name="Arend M."/>
            <person name="Barry K.W."/>
            <person name="Binder M."/>
            <person name="Choi C."/>
            <person name="Clum A."/>
            <person name="Copeland A."/>
            <person name="Grisel N."/>
            <person name="Haridas S."/>
            <person name="Kipfer T."/>
            <person name="LaButti K."/>
            <person name="Lindquist E."/>
            <person name="Lipzen A."/>
            <person name="Maire R."/>
            <person name="Meier B."/>
            <person name="Mihaltcheva S."/>
            <person name="Molinier V."/>
            <person name="Murat C."/>
            <person name="Poggeler S."/>
            <person name="Quandt C.A."/>
            <person name="Sperisen C."/>
            <person name="Tritt A."/>
            <person name="Tisserant E."/>
            <person name="Crous P.W."/>
            <person name="Henrissat B."/>
            <person name="Nehls U."/>
            <person name="Egli S."/>
            <person name="Spatafora J.W."/>
            <person name="Grigoriev I.V."/>
            <person name="Martin F.M."/>
        </authorList>
    </citation>
    <scope>NUCLEOTIDE SEQUENCE [LARGE SCALE GENOMIC DNA]</scope>
    <source>
        <strain evidence="3 4">CBS 459.81</strain>
    </source>
</reference>
<feature type="domain" description="DUF4110" evidence="2">
    <location>
        <begin position="590"/>
        <end position="677"/>
    </location>
</feature>
<dbReference type="AlphaFoldDB" id="A0A8E2JBQ8"/>
<dbReference type="InterPro" id="IPR015915">
    <property type="entry name" value="Kelch-typ_b-propeller"/>
</dbReference>
<proteinExistence type="predicted"/>
<feature type="compositionally biased region" description="Acidic residues" evidence="1">
    <location>
        <begin position="523"/>
        <end position="553"/>
    </location>
</feature>
<evidence type="ECO:0000313" key="4">
    <source>
        <dbReference type="Proteomes" id="UP000250266"/>
    </source>
</evidence>
<dbReference type="InterPro" id="IPR052588">
    <property type="entry name" value="Kelch_domain_protein"/>
</dbReference>
<feature type="region of interest" description="Disordered" evidence="1">
    <location>
        <begin position="518"/>
        <end position="600"/>
    </location>
</feature>
<dbReference type="OrthoDB" id="4447at2759"/>
<dbReference type="Gene3D" id="2.120.10.80">
    <property type="entry name" value="Kelch-type beta propeller"/>
    <property type="match status" value="2"/>
</dbReference>
<protein>
    <submittedName>
        <fullName evidence="3">Galactose oxidase</fullName>
    </submittedName>
</protein>
<feature type="compositionally biased region" description="Basic residues" evidence="1">
    <location>
        <begin position="24"/>
        <end position="33"/>
    </location>
</feature>
<accession>A0A8E2JBQ8</accession>
<dbReference type="Pfam" id="PF24681">
    <property type="entry name" value="Kelch_KLHDC2_KLHL20_DRC7"/>
    <property type="match status" value="1"/>
</dbReference>
<feature type="region of interest" description="Disordered" evidence="1">
    <location>
        <begin position="1"/>
        <end position="46"/>
    </location>
</feature>
<evidence type="ECO:0000256" key="1">
    <source>
        <dbReference type="SAM" id="MobiDB-lite"/>
    </source>
</evidence>
<sequence length="691" mass="76253">MAKDKKAKAASKKARAAQKAEKITKKKEKKSKTKSSANPEDSDAESVDLDAVLASYALQQEQFHAITETPSSPPSARSSATLIANPANTHELLLFGGEFYNGATATFYNDLFVYNIARDAWKVVHSPNSPLPRSGHAWCRAANTKNIFLFGGEFSSPKQGTFYHYNDFWCLDPSTREWTKVESKDKGPPARSGHRMVGWKNYVVLWGGFQDTAQTTKYLADLWVYDCSNFMWFQPSLPSASGKPDARSSFTLLPSELGVVLYGGYSRVKATTSGGGKQGKGGSGGGGGGARVVLKSVVHTDTWFLRLTPPPPGSSASTPPKCVWERRKRAANPPNPPRAGATMAWHKGRGIMFGGVHDVEESEEGIESEFFNTLFAWNVERNRYFPLVLRRPKMGGKKVGKGGEGRRGRAKAGEEELLRNLAALEMRGRIEGEEEGAGKEGVEGLVEGADEVEEVAEKVKVFEMPHPRFNAQLTVQDDVLYIFGGTFEKGDREYTFDEMWAIDLGKLDGVKEIYKRDLGDWQGSDDEQSDDEDDEDDDEEGSDEDENEDEDERPETPSTPATSISQGPSASKYLTEPEEEMENTNETSALTDTLPHPRPFESLRDFYARTSTQWQEIVIDELSRITAGEAKSVKELKKAAFDNAEEKWWDCREEIRALEDEQEQAGIGEVVSMADKGGEGGGGVGGVGRRR</sequence>